<dbReference type="InterPro" id="IPR002347">
    <property type="entry name" value="SDR_fam"/>
</dbReference>
<dbReference type="FunFam" id="3.40.50.720:FF:000084">
    <property type="entry name" value="Short-chain dehydrogenase reductase"/>
    <property type="match status" value="1"/>
</dbReference>
<name>A0A7Y9J396_9ACTN</name>
<proteinExistence type="inferred from homology"/>
<evidence type="ECO:0000313" key="5">
    <source>
        <dbReference type="EMBL" id="NYD25086.1"/>
    </source>
</evidence>
<dbReference type="InterPro" id="IPR020904">
    <property type="entry name" value="Sc_DH/Rdtase_CS"/>
</dbReference>
<accession>A0A7Y9J396</accession>
<dbReference type="EMBL" id="JACCBB010000002">
    <property type="protein sequence ID" value="NYD25086.1"/>
    <property type="molecule type" value="Genomic_DNA"/>
</dbReference>
<feature type="region of interest" description="Disordered" evidence="3">
    <location>
        <begin position="1"/>
        <end position="21"/>
    </location>
</feature>
<comment type="similarity">
    <text evidence="1">Belongs to the short-chain dehydrogenases/reductases (SDR) family.</text>
</comment>
<evidence type="ECO:0000256" key="3">
    <source>
        <dbReference type="SAM" id="MobiDB-lite"/>
    </source>
</evidence>
<dbReference type="PANTHER" id="PTHR42760">
    <property type="entry name" value="SHORT-CHAIN DEHYDROGENASES/REDUCTASES FAMILY MEMBER"/>
    <property type="match status" value="1"/>
</dbReference>
<comment type="caution">
    <text evidence="5">The sequence shown here is derived from an EMBL/GenBank/DDBJ whole genome shotgun (WGS) entry which is preliminary data.</text>
</comment>
<gene>
    <name evidence="5" type="ORF">BJ968_004695</name>
</gene>
<protein>
    <submittedName>
        <fullName evidence="5">NAD(P)-dependent dehydrogenase (Short-subunit alcohol dehydrogenase family)</fullName>
    </submittedName>
</protein>
<dbReference type="SUPFAM" id="SSF51735">
    <property type="entry name" value="NAD(P)-binding Rossmann-fold domains"/>
    <property type="match status" value="1"/>
</dbReference>
<keyword evidence="2" id="KW-0560">Oxidoreductase</keyword>
<dbReference type="PANTHER" id="PTHR42760:SF115">
    <property type="entry name" value="3-OXOACYL-[ACYL-CARRIER-PROTEIN] REDUCTASE FABG"/>
    <property type="match status" value="1"/>
</dbReference>
<dbReference type="Pfam" id="PF13561">
    <property type="entry name" value="adh_short_C2"/>
    <property type="match status" value="1"/>
</dbReference>
<dbReference type="AlphaFoldDB" id="A0A7Y9J396"/>
<dbReference type="Gene3D" id="3.40.50.720">
    <property type="entry name" value="NAD(P)-binding Rossmann-like Domain"/>
    <property type="match status" value="1"/>
</dbReference>
<evidence type="ECO:0000256" key="2">
    <source>
        <dbReference type="ARBA" id="ARBA00023002"/>
    </source>
</evidence>
<dbReference type="GO" id="GO:0016616">
    <property type="term" value="F:oxidoreductase activity, acting on the CH-OH group of donors, NAD or NADP as acceptor"/>
    <property type="evidence" value="ECO:0007669"/>
    <property type="project" value="TreeGrafter"/>
</dbReference>
<keyword evidence="6" id="KW-1185">Reference proteome</keyword>
<dbReference type="PRINTS" id="PR00081">
    <property type="entry name" value="GDHRDH"/>
</dbReference>
<dbReference type="PROSITE" id="PS00061">
    <property type="entry name" value="ADH_SHORT"/>
    <property type="match status" value="1"/>
</dbReference>
<dbReference type="PRINTS" id="PR00080">
    <property type="entry name" value="SDRFAMILY"/>
</dbReference>
<dbReference type="SMART" id="SM00822">
    <property type="entry name" value="PKS_KR"/>
    <property type="match status" value="1"/>
</dbReference>
<evidence type="ECO:0000313" key="6">
    <source>
        <dbReference type="Proteomes" id="UP000521922"/>
    </source>
</evidence>
<sequence>MQDATAGTTAGPGTPHERRWKAPNFRLDGRVGLVTGAGSGIGRAIALALGASGASVGCLDLAGADLAGSVADIEAVGGRAVAVTADATDPAAVAAAIGSVEQDLGPISLAVNAAGIANAAPAENMPLSQWQKVIDVDLTGVFVSCQAEGQAMLRNGGGAIVNIASMSATIANRGLTQAHYNAAKAGVVQLGRSLAWEWADRGVRVNSISPGYTYTPMTRRPEQAEAMEGYAGDTPLGRNAQPEDIAGPAIFLLSDAADYITGVDLLVDGGFTIW</sequence>
<dbReference type="Proteomes" id="UP000521922">
    <property type="component" value="Unassembled WGS sequence"/>
</dbReference>
<dbReference type="InterPro" id="IPR036291">
    <property type="entry name" value="NAD(P)-bd_dom_sf"/>
</dbReference>
<dbReference type="InterPro" id="IPR057326">
    <property type="entry name" value="KR_dom"/>
</dbReference>
<reference evidence="5 6" key="1">
    <citation type="submission" date="2020-07" db="EMBL/GenBank/DDBJ databases">
        <title>Sequencing the genomes of 1000 actinobacteria strains.</title>
        <authorList>
            <person name="Klenk H.-P."/>
        </authorList>
    </citation>
    <scope>NUCLEOTIDE SEQUENCE [LARGE SCALE GENOMIC DNA]</scope>
    <source>
        <strain evidence="5 6">DSM 7487</strain>
    </source>
</reference>
<evidence type="ECO:0000259" key="4">
    <source>
        <dbReference type="SMART" id="SM00822"/>
    </source>
</evidence>
<evidence type="ECO:0000256" key="1">
    <source>
        <dbReference type="ARBA" id="ARBA00006484"/>
    </source>
</evidence>
<feature type="domain" description="Ketoreductase" evidence="4">
    <location>
        <begin position="30"/>
        <end position="211"/>
    </location>
</feature>
<organism evidence="5 6">
    <name type="scientific">Kineococcus aurantiacus</name>
    <dbReference type="NCBI Taxonomy" id="37633"/>
    <lineage>
        <taxon>Bacteria</taxon>
        <taxon>Bacillati</taxon>
        <taxon>Actinomycetota</taxon>
        <taxon>Actinomycetes</taxon>
        <taxon>Kineosporiales</taxon>
        <taxon>Kineosporiaceae</taxon>
        <taxon>Kineococcus</taxon>
    </lineage>
</organism>
<feature type="compositionally biased region" description="Low complexity" evidence="3">
    <location>
        <begin position="1"/>
        <end position="14"/>
    </location>
</feature>